<feature type="domain" description="Heparin-sulfate lyase N-terminal" evidence="6">
    <location>
        <begin position="129"/>
        <end position="353"/>
    </location>
</feature>
<dbReference type="SUPFAM" id="SSF48230">
    <property type="entry name" value="Chondroitin AC/alginate lyase"/>
    <property type="match status" value="1"/>
</dbReference>
<dbReference type="Gene3D" id="1.50.10.100">
    <property type="entry name" value="Chondroitin AC/alginate lyase"/>
    <property type="match status" value="1"/>
</dbReference>
<name>A0ABU9DCG4_9PROT</name>
<keyword evidence="4 7" id="KW-0456">Lyase</keyword>
<sequence length="677" mass="76466">MSNNAKLVEKIYWRWNRLSCMSPAEVGYRARNLMVATVEQAGLMTARSVPRPNLSQTEDLWAAPASGVDAQACYKAAEAIMEGRLDVFALKAAELGHPPRWNRDPLSGKEAPLSFGKTLNYRDPALVGDIKYLWEPNRHLHLVTLAQAYHLSQDTRYLAALVTQLDAWFEQCPYLMGPNWTSSLELGIRLINWSFVWSLIGGLRSPAFSGREGRAFLRRWLTAIYQHAHFIRGHFSRFSSANNHLIGEAAGLFVATAAWPYWDSFARWQQVAQDILQQEALTQNAPDGVNREQAISYQQFVLDFLLISALAGRQRGVEFSAAYWQRMEAMLEYLASIMDSGGHVPMIGDADDGYAVRLSQDEKFCPYRSLLATGAVLFKRGDFKFKAKKLDDKTRWLLGPQAETDFARVSTEGISLPVRQSFPDGGYYVLGCDFESDQEVRAVIDAGPLGYQAIAAHGHADALSFTLSLAGREILIDPGTYAYHTQKEWRNYFRGTSAHNTVRIDWEDQSVIGGNFMWLRKAQTQCKTWRPGEDVDYFLGQHDGYARLPDPVIHERHIRFYKAKHKLVITDTLRCKEGHLAELFWHFSEDCVVSLDQGLVTVRNGPAGVQLRSQASQIEARLESGCEEPPLGWVSRRFDVKQPSTTVVYSVPVSGETQIVTEIDCNFFRSRDKSNNE</sequence>
<evidence type="ECO:0000259" key="6">
    <source>
        <dbReference type="Pfam" id="PF16889"/>
    </source>
</evidence>
<accession>A0ABU9DCG4</accession>
<evidence type="ECO:0000256" key="3">
    <source>
        <dbReference type="ARBA" id="ARBA00022764"/>
    </source>
</evidence>
<evidence type="ECO:0000313" key="8">
    <source>
        <dbReference type="Proteomes" id="UP001446205"/>
    </source>
</evidence>
<dbReference type="Gene3D" id="2.70.98.70">
    <property type="match status" value="1"/>
</dbReference>
<keyword evidence="3" id="KW-0574">Periplasm</keyword>
<evidence type="ECO:0000259" key="5">
    <source>
        <dbReference type="Pfam" id="PF07940"/>
    </source>
</evidence>
<evidence type="ECO:0000256" key="2">
    <source>
        <dbReference type="ARBA" id="ARBA00022729"/>
    </source>
</evidence>
<dbReference type="Pfam" id="PF07940">
    <property type="entry name" value="Hepar_II_III_C"/>
    <property type="match status" value="1"/>
</dbReference>
<keyword evidence="8" id="KW-1185">Reference proteome</keyword>
<dbReference type="PANTHER" id="PTHR39210:SF1">
    <property type="entry name" value="HEPARIN-SULFATE LYASE"/>
    <property type="match status" value="1"/>
</dbReference>
<evidence type="ECO:0000256" key="1">
    <source>
        <dbReference type="ARBA" id="ARBA00004418"/>
    </source>
</evidence>
<dbReference type="EMBL" id="JBBPCO010000014">
    <property type="protein sequence ID" value="MEK8090661.1"/>
    <property type="molecule type" value="Genomic_DNA"/>
</dbReference>
<gene>
    <name evidence="7" type="ORF">WOB96_12955</name>
</gene>
<comment type="caution">
    <text evidence="7">The sequence shown here is derived from an EMBL/GenBank/DDBJ whole genome shotgun (WGS) entry which is preliminary data.</text>
</comment>
<evidence type="ECO:0000256" key="4">
    <source>
        <dbReference type="ARBA" id="ARBA00023239"/>
    </source>
</evidence>
<dbReference type="InterPro" id="IPR031680">
    <property type="entry name" value="Hepar_II_III_N"/>
</dbReference>
<reference evidence="7 8" key="1">
    <citation type="submission" date="2024-04" db="EMBL/GenBank/DDBJ databases">
        <authorList>
            <person name="Abashina T."/>
            <person name="Shaikin A."/>
        </authorList>
    </citation>
    <scope>NUCLEOTIDE SEQUENCE [LARGE SCALE GENOMIC DNA]</scope>
    <source>
        <strain evidence="7 8">AAFK</strain>
    </source>
</reference>
<proteinExistence type="predicted"/>
<dbReference type="Proteomes" id="UP001446205">
    <property type="component" value="Unassembled WGS sequence"/>
</dbReference>
<dbReference type="RefSeq" id="WP_341371716.1">
    <property type="nucleotide sequence ID" value="NZ_JBBPCO010000014.1"/>
</dbReference>
<organism evidence="7 8">
    <name type="scientific">Thermithiobacillus plumbiphilus</name>
    <dbReference type="NCBI Taxonomy" id="1729899"/>
    <lineage>
        <taxon>Bacteria</taxon>
        <taxon>Pseudomonadati</taxon>
        <taxon>Pseudomonadota</taxon>
        <taxon>Acidithiobacillia</taxon>
        <taxon>Acidithiobacillales</taxon>
        <taxon>Thermithiobacillaceae</taxon>
        <taxon>Thermithiobacillus</taxon>
    </lineage>
</organism>
<dbReference type="GO" id="GO:0016829">
    <property type="term" value="F:lyase activity"/>
    <property type="evidence" value="ECO:0007669"/>
    <property type="project" value="UniProtKB-KW"/>
</dbReference>
<dbReference type="PANTHER" id="PTHR39210">
    <property type="entry name" value="HEPARIN-SULFATE LYASE"/>
    <property type="match status" value="1"/>
</dbReference>
<dbReference type="InterPro" id="IPR012480">
    <property type="entry name" value="Hepar_II_III_C"/>
</dbReference>
<comment type="subcellular location">
    <subcellularLocation>
        <location evidence="1">Periplasm</location>
    </subcellularLocation>
</comment>
<evidence type="ECO:0000313" key="7">
    <source>
        <dbReference type="EMBL" id="MEK8090661.1"/>
    </source>
</evidence>
<keyword evidence="2" id="KW-0732">Signal</keyword>
<dbReference type="Pfam" id="PF16889">
    <property type="entry name" value="Hepar_II_III_N"/>
    <property type="match status" value="1"/>
</dbReference>
<protein>
    <submittedName>
        <fullName evidence="7">Alginate lyase family protein</fullName>
    </submittedName>
</protein>
<feature type="domain" description="Heparinase II/III-like C-terminal" evidence="5">
    <location>
        <begin position="420"/>
        <end position="660"/>
    </location>
</feature>
<dbReference type="InterPro" id="IPR008929">
    <property type="entry name" value="Chondroitin_lyas"/>
</dbReference>